<gene>
    <name evidence="3" type="ORF">GCM10020369_40780</name>
</gene>
<reference evidence="4" key="1">
    <citation type="journal article" date="2019" name="Int. J. Syst. Evol. Microbiol.">
        <title>The Global Catalogue of Microorganisms (GCM) 10K type strain sequencing project: providing services to taxonomists for standard genome sequencing and annotation.</title>
        <authorList>
            <consortium name="The Broad Institute Genomics Platform"/>
            <consortium name="The Broad Institute Genome Sequencing Center for Infectious Disease"/>
            <person name="Wu L."/>
            <person name="Ma J."/>
        </authorList>
    </citation>
    <scope>NUCLEOTIDE SEQUENCE [LARGE SCALE GENOMIC DNA]</scope>
    <source>
        <strain evidence="4">JCM 9458</strain>
    </source>
</reference>
<comment type="caution">
    <text evidence="3">The sequence shown here is derived from an EMBL/GenBank/DDBJ whole genome shotgun (WGS) entry which is preliminary data.</text>
</comment>
<dbReference type="InterPro" id="IPR015797">
    <property type="entry name" value="NUDIX_hydrolase-like_dom_sf"/>
</dbReference>
<keyword evidence="4" id="KW-1185">Reference proteome</keyword>
<accession>A0ABP6T101</accession>
<dbReference type="CDD" id="cd04662">
    <property type="entry name" value="NUDIX_Hydrolase"/>
    <property type="match status" value="1"/>
</dbReference>
<dbReference type="SUPFAM" id="SSF55811">
    <property type="entry name" value="Nudix"/>
    <property type="match status" value="1"/>
</dbReference>
<dbReference type="InterPro" id="IPR051325">
    <property type="entry name" value="Nudix_hydrolase_domain"/>
</dbReference>
<dbReference type="EMBL" id="BAAAYN010000025">
    <property type="protein sequence ID" value="GAA3389687.1"/>
    <property type="molecule type" value="Genomic_DNA"/>
</dbReference>
<name>A0ABP6T101_9ACTN</name>
<sequence>MSRVTGDDGSGRLTAMAGKRSAGLLLFRTVDDRLEVLLGHMGGPFWARKDAGAWSVPKGEYTADETPEAAARREFAEELGLPAPDGPLLPLGEVKQSGGKTVTVWAVAGDLSPDDVVPGTFPLEWPPKSGRIQEFPEVDRVEWFEVSTAREKMVAAQRTFLDRLAEALPPGAG</sequence>
<protein>
    <submittedName>
        <fullName evidence="3">NUDIX domain-containing protein</fullName>
    </submittedName>
</protein>
<proteinExistence type="predicted"/>
<dbReference type="InterPro" id="IPR000086">
    <property type="entry name" value="NUDIX_hydrolase_dom"/>
</dbReference>
<evidence type="ECO:0000256" key="1">
    <source>
        <dbReference type="ARBA" id="ARBA00022801"/>
    </source>
</evidence>
<dbReference type="Proteomes" id="UP001501676">
    <property type="component" value="Unassembled WGS sequence"/>
</dbReference>
<evidence type="ECO:0000313" key="3">
    <source>
        <dbReference type="EMBL" id="GAA3389687.1"/>
    </source>
</evidence>
<feature type="domain" description="Nudix hydrolase" evidence="2">
    <location>
        <begin position="17"/>
        <end position="166"/>
    </location>
</feature>
<dbReference type="PANTHER" id="PTHR21340:SF7">
    <property type="entry name" value="NUDIX HYDROLASE DOMAIN-CONTAINING PROTEIN"/>
    <property type="match status" value="1"/>
</dbReference>
<evidence type="ECO:0000259" key="2">
    <source>
        <dbReference type="PROSITE" id="PS51462"/>
    </source>
</evidence>
<keyword evidence="1" id="KW-0378">Hydrolase</keyword>
<evidence type="ECO:0000313" key="4">
    <source>
        <dbReference type="Proteomes" id="UP001501676"/>
    </source>
</evidence>
<dbReference type="PROSITE" id="PS00893">
    <property type="entry name" value="NUDIX_BOX"/>
    <property type="match status" value="1"/>
</dbReference>
<dbReference type="PROSITE" id="PS51462">
    <property type="entry name" value="NUDIX"/>
    <property type="match status" value="1"/>
</dbReference>
<dbReference type="Gene3D" id="3.90.79.10">
    <property type="entry name" value="Nucleoside Triphosphate Pyrophosphohydrolase"/>
    <property type="match status" value="1"/>
</dbReference>
<dbReference type="PANTHER" id="PTHR21340">
    <property type="entry name" value="DIADENOSINE 5,5-P1,P4-TETRAPHOSPHATE PYROPHOSPHOHYDROLASE MUTT"/>
    <property type="match status" value="1"/>
</dbReference>
<dbReference type="Pfam" id="PF00293">
    <property type="entry name" value="NUDIX"/>
    <property type="match status" value="1"/>
</dbReference>
<dbReference type="InterPro" id="IPR020084">
    <property type="entry name" value="NUDIX_hydrolase_CS"/>
</dbReference>
<organism evidence="3 4">
    <name type="scientific">Cryptosporangium minutisporangium</name>
    <dbReference type="NCBI Taxonomy" id="113569"/>
    <lineage>
        <taxon>Bacteria</taxon>
        <taxon>Bacillati</taxon>
        <taxon>Actinomycetota</taxon>
        <taxon>Actinomycetes</taxon>
        <taxon>Cryptosporangiales</taxon>
        <taxon>Cryptosporangiaceae</taxon>
        <taxon>Cryptosporangium</taxon>
    </lineage>
</organism>